<name>A0AAW2I2U0_9NEOP</name>
<dbReference type="AlphaFoldDB" id="A0AAW2I2U0"/>
<proteinExistence type="predicted"/>
<comment type="caution">
    <text evidence="2">The sequence shown here is derived from an EMBL/GenBank/DDBJ whole genome shotgun (WGS) entry which is preliminary data.</text>
</comment>
<protein>
    <submittedName>
        <fullName evidence="2">Uncharacterized protein</fullName>
    </submittedName>
</protein>
<evidence type="ECO:0000313" key="2">
    <source>
        <dbReference type="EMBL" id="KAL0276524.1"/>
    </source>
</evidence>
<evidence type="ECO:0000256" key="1">
    <source>
        <dbReference type="SAM" id="MobiDB-lite"/>
    </source>
</evidence>
<reference evidence="2" key="1">
    <citation type="journal article" date="2024" name="Gigascience">
        <title>Chromosome-level genome of the poultry shaft louse Menopon gallinae provides insight into the host-switching and adaptive evolution of parasitic lice.</title>
        <authorList>
            <person name="Xu Y."/>
            <person name="Ma L."/>
            <person name="Liu S."/>
            <person name="Liang Y."/>
            <person name="Liu Q."/>
            <person name="He Z."/>
            <person name="Tian L."/>
            <person name="Duan Y."/>
            <person name="Cai W."/>
            <person name="Li H."/>
            <person name="Song F."/>
        </authorList>
    </citation>
    <scope>NUCLEOTIDE SEQUENCE</scope>
    <source>
        <strain evidence="2">Cailab_2023a</strain>
    </source>
</reference>
<accession>A0AAW2I2U0</accession>
<gene>
    <name evidence="2" type="ORF">PYX00_004081</name>
</gene>
<dbReference type="EMBL" id="JARGDH010000002">
    <property type="protein sequence ID" value="KAL0276524.1"/>
    <property type="molecule type" value="Genomic_DNA"/>
</dbReference>
<organism evidence="2">
    <name type="scientific">Menopon gallinae</name>
    <name type="common">poultry shaft louse</name>
    <dbReference type="NCBI Taxonomy" id="328185"/>
    <lineage>
        <taxon>Eukaryota</taxon>
        <taxon>Metazoa</taxon>
        <taxon>Ecdysozoa</taxon>
        <taxon>Arthropoda</taxon>
        <taxon>Hexapoda</taxon>
        <taxon>Insecta</taxon>
        <taxon>Pterygota</taxon>
        <taxon>Neoptera</taxon>
        <taxon>Paraneoptera</taxon>
        <taxon>Psocodea</taxon>
        <taxon>Troctomorpha</taxon>
        <taxon>Phthiraptera</taxon>
        <taxon>Amblycera</taxon>
        <taxon>Menoponidae</taxon>
        <taxon>Menopon</taxon>
    </lineage>
</organism>
<feature type="region of interest" description="Disordered" evidence="1">
    <location>
        <begin position="49"/>
        <end position="98"/>
    </location>
</feature>
<sequence length="98" mass="11068">MVAEGKPVRLKEVQLLLSRPFHPVSDKRREWSVRHRKNLHKSFADGVETCSARGRGRPRVNSRRMGPTSQEETAGHDDGTTMNTTIDEDTSAALHFQT</sequence>